<dbReference type="GeneID" id="81600103"/>
<keyword evidence="2" id="KW-1185">Reference proteome</keyword>
<proteinExistence type="predicted"/>
<dbReference type="EMBL" id="JAPVEA010000006">
    <property type="protein sequence ID" value="KAJ5450029.1"/>
    <property type="molecule type" value="Genomic_DNA"/>
</dbReference>
<reference evidence="1" key="1">
    <citation type="submission" date="2022-12" db="EMBL/GenBank/DDBJ databases">
        <authorList>
            <person name="Petersen C."/>
        </authorList>
    </citation>
    <scope>NUCLEOTIDE SEQUENCE</scope>
    <source>
        <strain evidence="1">IBT 16125</strain>
    </source>
</reference>
<accession>A0AAD6C5F7</accession>
<dbReference type="AlphaFoldDB" id="A0AAD6C5F7"/>
<evidence type="ECO:0000313" key="2">
    <source>
        <dbReference type="Proteomes" id="UP001213681"/>
    </source>
</evidence>
<protein>
    <submittedName>
        <fullName evidence="1">Uncharacterized protein</fullName>
    </submittedName>
</protein>
<gene>
    <name evidence="1" type="ORF">N7458_006478</name>
</gene>
<sequence length="183" mass="20594">MESYEEAFNYSRENIINRLVDSIHKLEQFPNLFNEVAVDIQLAAKLLEVNVKGNGKFEAYQKGSNVPACFEARCDLLRDAIDRQGSLLAGRSHLVGHTRTALDYLRIQVGRLTLRSQVNDSYAELMENSAASRVSQAATRQPLAHKADEDNLKEIEKSFAMLNQAFPNCNCKQCTKRRLTASS</sequence>
<name>A0AAD6C5F7_9EURO</name>
<comment type="caution">
    <text evidence="1">The sequence shown here is derived from an EMBL/GenBank/DDBJ whole genome shotgun (WGS) entry which is preliminary data.</text>
</comment>
<organism evidence="1 2">
    <name type="scientific">Penicillium daleae</name>
    <dbReference type="NCBI Taxonomy" id="63821"/>
    <lineage>
        <taxon>Eukaryota</taxon>
        <taxon>Fungi</taxon>
        <taxon>Dikarya</taxon>
        <taxon>Ascomycota</taxon>
        <taxon>Pezizomycotina</taxon>
        <taxon>Eurotiomycetes</taxon>
        <taxon>Eurotiomycetidae</taxon>
        <taxon>Eurotiales</taxon>
        <taxon>Aspergillaceae</taxon>
        <taxon>Penicillium</taxon>
    </lineage>
</organism>
<dbReference type="RefSeq" id="XP_056765564.1">
    <property type="nucleotide sequence ID" value="XM_056909860.1"/>
</dbReference>
<dbReference type="Proteomes" id="UP001213681">
    <property type="component" value="Unassembled WGS sequence"/>
</dbReference>
<reference evidence="1" key="2">
    <citation type="journal article" date="2023" name="IMA Fungus">
        <title>Comparative genomic study of the Penicillium genus elucidates a diverse pangenome and 15 lateral gene transfer events.</title>
        <authorList>
            <person name="Petersen C."/>
            <person name="Sorensen T."/>
            <person name="Nielsen M.R."/>
            <person name="Sondergaard T.E."/>
            <person name="Sorensen J.L."/>
            <person name="Fitzpatrick D.A."/>
            <person name="Frisvad J.C."/>
            <person name="Nielsen K.L."/>
        </authorList>
    </citation>
    <scope>NUCLEOTIDE SEQUENCE</scope>
    <source>
        <strain evidence="1">IBT 16125</strain>
    </source>
</reference>
<evidence type="ECO:0000313" key="1">
    <source>
        <dbReference type="EMBL" id="KAJ5450029.1"/>
    </source>
</evidence>